<dbReference type="SUPFAM" id="SSF52540">
    <property type="entry name" value="P-loop containing nucleoside triphosphate hydrolases"/>
    <property type="match status" value="1"/>
</dbReference>
<evidence type="ECO:0000256" key="1">
    <source>
        <dbReference type="ARBA" id="ARBA00004167"/>
    </source>
</evidence>
<accession>A0A951PBJ3</accession>
<proteinExistence type="predicted"/>
<name>A0A951PBJ3_9CYAN</name>
<dbReference type="Gene3D" id="3.40.50.300">
    <property type="entry name" value="P-loop containing nucleotide triphosphate hydrolases"/>
    <property type="match status" value="1"/>
</dbReference>
<evidence type="ECO:0000313" key="8">
    <source>
        <dbReference type="Proteomes" id="UP000707356"/>
    </source>
</evidence>
<dbReference type="PANTHER" id="PTHR12812:SF0">
    <property type="entry name" value="HEPARAN-SULFATE 6-O-SULFOTRANSFERASE"/>
    <property type="match status" value="1"/>
</dbReference>
<dbReference type="Proteomes" id="UP000707356">
    <property type="component" value="Unassembled WGS sequence"/>
</dbReference>
<evidence type="ECO:0000313" key="7">
    <source>
        <dbReference type="EMBL" id="MBW4466521.1"/>
    </source>
</evidence>
<protein>
    <submittedName>
        <fullName evidence="7">Sulfotransferase family 2 domain-containing protein</fullName>
    </submittedName>
</protein>
<keyword evidence="3" id="KW-0812">Transmembrane</keyword>
<dbReference type="EMBL" id="JAHHHV010000068">
    <property type="protein sequence ID" value="MBW4466521.1"/>
    <property type="molecule type" value="Genomic_DNA"/>
</dbReference>
<dbReference type="GO" id="GO:0017095">
    <property type="term" value="F:heparan sulfate 6-sulfotransferase activity"/>
    <property type="evidence" value="ECO:0007669"/>
    <property type="project" value="TreeGrafter"/>
</dbReference>
<evidence type="ECO:0000256" key="4">
    <source>
        <dbReference type="ARBA" id="ARBA00022989"/>
    </source>
</evidence>
<dbReference type="InterPro" id="IPR010635">
    <property type="entry name" value="Heparan_SO4-6-sulfoTrfase"/>
</dbReference>
<dbReference type="PANTHER" id="PTHR12812">
    <property type="entry name" value="HEPARAN SULFATE 6-O-SULFOTRANSFERASE 3"/>
    <property type="match status" value="1"/>
</dbReference>
<evidence type="ECO:0000256" key="6">
    <source>
        <dbReference type="ARBA" id="ARBA00023180"/>
    </source>
</evidence>
<evidence type="ECO:0000256" key="5">
    <source>
        <dbReference type="ARBA" id="ARBA00023136"/>
    </source>
</evidence>
<reference evidence="7" key="1">
    <citation type="submission" date="2021-05" db="EMBL/GenBank/DDBJ databases">
        <authorList>
            <person name="Pietrasiak N."/>
            <person name="Ward R."/>
            <person name="Stajich J.E."/>
            <person name="Kurbessoian T."/>
        </authorList>
    </citation>
    <scope>NUCLEOTIDE SEQUENCE</scope>
    <source>
        <strain evidence="7">GSE-TBD4-15B</strain>
    </source>
</reference>
<keyword evidence="5" id="KW-0472">Membrane</keyword>
<keyword evidence="6" id="KW-0325">Glycoprotein</keyword>
<evidence type="ECO:0000256" key="2">
    <source>
        <dbReference type="ARBA" id="ARBA00022679"/>
    </source>
</evidence>
<dbReference type="InterPro" id="IPR027417">
    <property type="entry name" value="P-loop_NTPase"/>
</dbReference>
<dbReference type="InterPro" id="IPR005331">
    <property type="entry name" value="Sulfotransferase"/>
</dbReference>
<dbReference type="GO" id="GO:0016020">
    <property type="term" value="C:membrane"/>
    <property type="evidence" value="ECO:0007669"/>
    <property type="project" value="UniProtKB-SubCell"/>
</dbReference>
<keyword evidence="2" id="KW-0808">Transferase</keyword>
<sequence>MTSIQYQLQSSDQLCFIRIPKTGSTTLISILDAKFDVAEICPLMAGDLPEAIPEELAKYRLFRGHFDYDLCRYLPHHQVYVTMLRHPLDRAVSYHEFCKRAQTDREFDRYLKQEANRGIEAFINHADPTIRLRTANCQTRYVAAGLGSRHSQPFTPSALESKYTDAELLALAKAHLDQFAFVGITERFQDAVLLLGYTFGWLPITDYQSLRVTTTKPKRTELAPELADAILMANQLDLELYHYAEQLFTQRFAQMLVELQAAPSQANFTEIVSFDQASSAQKQQIVAALEQHYQQRSAALNLPLLSQLNFDVLQALSGSGWHRRNGVHSGLLADSLPFRWTGPGTESTLDFPLAADRDLEIRIRIVNAALPELLESFGLKVNGHLVPIQLRLQRGSVTVFKATIPRSALRSDAPLTRLTLTVERTISLRAVQPEAGDDRVVGLAVHCILCFPVGERPQIAQDSYFLYFLLPEHDRAWRAAANFIKQHLRPAETIAAPLEFAERFPKAFCFYTEDFRERQGLAWVVVHKQLIEEIDPASLDWIARRFRPVFANTVFVIFSSRDLPRASLRTNDLRAFWKSWLRLKLARLTRHVSAKTGRAKQHRTDDANR</sequence>
<gene>
    <name evidence="7" type="ORF">KME07_13940</name>
</gene>
<reference evidence="7" key="2">
    <citation type="journal article" date="2022" name="Microbiol. Resour. Announc.">
        <title>Metagenome Sequencing to Explore Phylogenomics of Terrestrial Cyanobacteria.</title>
        <authorList>
            <person name="Ward R.D."/>
            <person name="Stajich J.E."/>
            <person name="Johansen J.R."/>
            <person name="Huntemann M."/>
            <person name="Clum A."/>
            <person name="Foster B."/>
            <person name="Foster B."/>
            <person name="Roux S."/>
            <person name="Palaniappan K."/>
            <person name="Varghese N."/>
            <person name="Mukherjee S."/>
            <person name="Reddy T.B.K."/>
            <person name="Daum C."/>
            <person name="Copeland A."/>
            <person name="Chen I.A."/>
            <person name="Ivanova N.N."/>
            <person name="Kyrpides N.C."/>
            <person name="Shapiro N."/>
            <person name="Eloe-Fadrosh E.A."/>
            <person name="Pietrasiak N."/>
        </authorList>
    </citation>
    <scope>NUCLEOTIDE SEQUENCE</scope>
    <source>
        <strain evidence="7">GSE-TBD4-15B</strain>
    </source>
</reference>
<comment type="caution">
    <text evidence="7">The sequence shown here is derived from an EMBL/GenBank/DDBJ whole genome shotgun (WGS) entry which is preliminary data.</text>
</comment>
<organism evidence="7 8">
    <name type="scientific">Pegethrix bostrychoides GSE-TBD4-15B</name>
    <dbReference type="NCBI Taxonomy" id="2839662"/>
    <lineage>
        <taxon>Bacteria</taxon>
        <taxon>Bacillati</taxon>
        <taxon>Cyanobacteriota</taxon>
        <taxon>Cyanophyceae</taxon>
        <taxon>Oculatellales</taxon>
        <taxon>Oculatellaceae</taxon>
        <taxon>Pegethrix</taxon>
    </lineage>
</organism>
<comment type="subcellular location">
    <subcellularLocation>
        <location evidence="1">Membrane</location>
        <topology evidence="1">Single-pass membrane protein</topology>
    </subcellularLocation>
</comment>
<dbReference type="Pfam" id="PF03567">
    <property type="entry name" value="Sulfotransfer_2"/>
    <property type="match status" value="1"/>
</dbReference>
<evidence type="ECO:0000256" key="3">
    <source>
        <dbReference type="ARBA" id="ARBA00022692"/>
    </source>
</evidence>
<dbReference type="AlphaFoldDB" id="A0A951PBJ3"/>
<keyword evidence="4" id="KW-1133">Transmembrane helix</keyword>